<comment type="catalytic activity">
    <reaction evidence="7">
        <text>shikimate + ATP = 3-phosphoshikimate + ADP + H(+)</text>
        <dbReference type="Rhea" id="RHEA:13121"/>
        <dbReference type="ChEBI" id="CHEBI:15378"/>
        <dbReference type="ChEBI" id="CHEBI:30616"/>
        <dbReference type="ChEBI" id="CHEBI:36208"/>
        <dbReference type="ChEBI" id="CHEBI:145989"/>
        <dbReference type="ChEBI" id="CHEBI:456216"/>
        <dbReference type="EC" id="2.7.1.71"/>
    </reaction>
</comment>
<evidence type="ECO:0000256" key="1">
    <source>
        <dbReference type="ARBA" id="ARBA00022605"/>
    </source>
</evidence>
<dbReference type="GO" id="GO:0009073">
    <property type="term" value="P:aromatic amino acid family biosynthetic process"/>
    <property type="evidence" value="ECO:0007669"/>
    <property type="project" value="UniProtKB-KW"/>
</dbReference>
<dbReference type="GO" id="GO:0000287">
    <property type="term" value="F:magnesium ion binding"/>
    <property type="evidence" value="ECO:0007669"/>
    <property type="project" value="UniProtKB-UniRule"/>
</dbReference>
<keyword evidence="3 7" id="KW-0547">Nucleotide-binding</keyword>
<keyword evidence="4 7" id="KW-0418">Kinase</keyword>
<evidence type="ECO:0000256" key="6">
    <source>
        <dbReference type="ARBA" id="ARBA00023141"/>
    </source>
</evidence>
<feature type="binding site" evidence="7">
    <location>
        <position position="116"/>
    </location>
    <ligand>
        <name>ATP</name>
        <dbReference type="ChEBI" id="CHEBI:30616"/>
    </ligand>
</feature>
<organism evidence="8 9">
    <name type="scientific">Papillibacter cinnamivorans DSM 12816</name>
    <dbReference type="NCBI Taxonomy" id="1122930"/>
    <lineage>
        <taxon>Bacteria</taxon>
        <taxon>Bacillati</taxon>
        <taxon>Bacillota</taxon>
        <taxon>Clostridia</taxon>
        <taxon>Eubacteriales</taxon>
        <taxon>Oscillospiraceae</taxon>
        <taxon>Papillibacter</taxon>
    </lineage>
</organism>
<keyword evidence="5 7" id="KW-0067">ATP-binding</keyword>
<comment type="subcellular location">
    <subcellularLocation>
        <location evidence="7">Cytoplasm</location>
    </subcellularLocation>
</comment>
<evidence type="ECO:0000256" key="3">
    <source>
        <dbReference type="ARBA" id="ARBA00022741"/>
    </source>
</evidence>
<proteinExistence type="inferred from homology"/>
<reference evidence="8 9" key="1">
    <citation type="submission" date="2017-04" db="EMBL/GenBank/DDBJ databases">
        <authorList>
            <person name="Afonso C.L."/>
            <person name="Miller P.J."/>
            <person name="Scott M.A."/>
            <person name="Spackman E."/>
            <person name="Goraichik I."/>
            <person name="Dimitrov K.M."/>
            <person name="Suarez D.L."/>
            <person name="Swayne D.E."/>
        </authorList>
    </citation>
    <scope>NUCLEOTIDE SEQUENCE [LARGE SCALE GENOMIC DNA]</scope>
    <source>
        <strain evidence="8 9">DSM 12816</strain>
    </source>
</reference>
<keyword evidence="7" id="KW-0479">Metal-binding</keyword>
<dbReference type="InterPro" id="IPR027417">
    <property type="entry name" value="P-loop_NTPase"/>
</dbReference>
<feature type="binding site" evidence="7">
    <location>
        <begin position="11"/>
        <end position="16"/>
    </location>
    <ligand>
        <name>ATP</name>
        <dbReference type="ChEBI" id="CHEBI:30616"/>
    </ligand>
</feature>
<gene>
    <name evidence="7" type="primary">aroK</name>
    <name evidence="8" type="ORF">SAMN02745168_0173</name>
</gene>
<evidence type="ECO:0000256" key="5">
    <source>
        <dbReference type="ARBA" id="ARBA00022840"/>
    </source>
</evidence>
<dbReference type="InterPro" id="IPR031322">
    <property type="entry name" value="Shikimate/glucono_kinase"/>
</dbReference>
<comment type="caution">
    <text evidence="7">Lacks conserved residue(s) required for the propagation of feature annotation.</text>
</comment>
<dbReference type="AlphaFoldDB" id="A0A1W2CQS4"/>
<keyword evidence="2 7" id="KW-0808">Transferase</keyword>
<comment type="subunit">
    <text evidence="7">Monomer.</text>
</comment>
<dbReference type="HAMAP" id="MF_00109">
    <property type="entry name" value="Shikimate_kinase"/>
    <property type="match status" value="1"/>
</dbReference>
<dbReference type="Pfam" id="PF01202">
    <property type="entry name" value="SKI"/>
    <property type="match status" value="1"/>
</dbReference>
<evidence type="ECO:0000256" key="4">
    <source>
        <dbReference type="ARBA" id="ARBA00022777"/>
    </source>
</evidence>
<dbReference type="SUPFAM" id="SSF52540">
    <property type="entry name" value="P-loop containing nucleoside triphosphate hydrolases"/>
    <property type="match status" value="1"/>
</dbReference>
<evidence type="ECO:0000313" key="9">
    <source>
        <dbReference type="Proteomes" id="UP000192790"/>
    </source>
</evidence>
<dbReference type="GO" id="GO:0004765">
    <property type="term" value="F:shikimate kinase activity"/>
    <property type="evidence" value="ECO:0007669"/>
    <property type="project" value="UniProtKB-UniRule"/>
</dbReference>
<dbReference type="EMBL" id="FWXW01000012">
    <property type="protein sequence ID" value="SMC87607.1"/>
    <property type="molecule type" value="Genomic_DNA"/>
</dbReference>
<comment type="similarity">
    <text evidence="7">Belongs to the shikimate kinase family.</text>
</comment>
<dbReference type="PANTHER" id="PTHR21087:SF16">
    <property type="entry name" value="SHIKIMATE KINASE 1, CHLOROPLASTIC"/>
    <property type="match status" value="1"/>
</dbReference>
<feature type="binding site" evidence="7">
    <location>
        <position position="15"/>
    </location>
    <ligand>
        <name>Mg(2+)</name>
        <dbReference type="ChEBI" id="CHEBI:18420"/>
    </ligand>
</feature>
<sequence length="166" mass="18430">MDNITLIGMPGSGKSTVGVVLAKTLGMDFVDTDLMIQKREGKLLQRILDEQGIKRFLEIEEEVIRNLSCRGCIVAPGGSAVCREEAARHLKRLGRVVYIRLPLPDLALRIHNIKTRGIAAEPGQTLESIYELRCPLYEKYADITVDAEGKTVEQLVTEIVSKLKTP</sequence>
<dbReference type="OrthoDB" id="9800332at2"/>
<evidence type="ECO:0000256" key="2">
    <source>
        <dbReference type="ARBA" id="ARBA00022679"/>
    </source>
</evidence>
<evidence type="ECO:0000313" key="8">
    <source>
        <dbReference type="EMBL" id="SMC87607.1"/>
    </source>
</evidence>
<dbReference type="GO" id="GO:0008652">
    <property type="term" value="P:amino acid biosynthetic process"/>
    <property type="evidence" value="ECO:0007669"/>
    <property type="project" value="UniProtKB-KW"/>
</dbReference>
<comment type="pathway">
    <text evidence="7">Metabolic intermediate biosynthesis; chorismate biosynthesis; chorismate from D-erythrose 4-phosphate and phosphoenolpyruvate: step 5/7.</text>
</comment>
<dbReference type="PANTHER" id="PTHR21087">
    <property type="entry name" value="SHIKIMATE KINASE"/>
    <property type="match status" value="1"/>
</dbReference>
<feature type="binding site" evidence="7">
    <location>
        <position position="78"/>
    </location>
    <ligand>
        <name>substrate</name>
    </ligand>
</feature>
<keyword evidence="1 7" id="KW-0028">Amino-acid biosynthesis</keyword>
<feature type="binding site" evidence="7">
    <location>
        <position position="33"/>
    </location>
    <ligand>
        <name>substrate</name>
    </ligand>
</feature>
<dbReference type="UniPathway" id="UPA00053">
    <property type="reaction ID" value="UER00088"/>
</dbReference>
<keyword evidence="7" id="KW-0460">Magnesium</keyword>
<dbReference type="GO" id="GO:0005829">
    <property type="term" value="C:cytosol"/>
    <property type="evidence" value="ECO:0007669"/>
    <property type="project" value="TreeGrafter"/>
</dbReference>
<comment type="function">
    <text evidence="7">Catalyzes the specific phosphorylation of the 3-hydroxyl group of shikimic acid using ATP as a cosubstrate.</text>
</comment>
<dbReference type="PRINTS" id="PR01100">
    <property type="entry name" value="SHIKIMTKNASE"/>
</dbReference>
<feature type="binding site" evidence="7">
    <location>
        <position position="133"/>
    </location>
    <ligand>
        <name>substrate</name>
    </ligand>
</feature>
<comment type="cofactor">
    <cofactor evidence="7">
        <name>Mg(2+)</name>
        <dbReference type="ChEBI" id="CHEBI:18420"/>
    </cofactor>
    <text evidence="7">Binds 1 Mg(2+) ion per subunit.</text>
</comment>
<dbReference type="Gene3D" id="3.40.50.300">
    <property type="entry name" value="P-loop containing nucleotide triphosphate hydrolases"/>
    <property type="match status" value="1"/>
</dbReference>
<keyword evidence="6 7" id="KW-0057">Aromatic amino acid biosynthesis</keyword>
<dbReference type="EC" id="2.7.1.71" evidence="7"/>
<dbReference type="CDD" id="cd00464">
    <property type="entry name" value="SK"/>
    <property type="match status" value="1"/>
</dbReference>
<dbReference type="RefSeq" id="WP_084235592.1">
    <property type="nucleotide sequence ID" value="NZ_FWXW01000012.1"/>
</dbReference>
<dbReference type="STRING" id="1122930.SAMN02745168_0173"/>
<dbReference type="GO" id="GO:0009423">
    <property type="term" value="P:chorismate biosynthetic process"/>
    <property type="evidence" value="ECO:0007669"/>
    <property type="project" value="UniProtKB-UniRule"/>
</dbReference>
<dbReference type="InterPro" id="IPR000623">
    <property type="entry name" value="Shikimate_kinase/TSH1"/>
</dbReference>
<keyword evidence="9" id="KW-1185">Reference proteome</keyword>
<keyword evidence="7" id="KW-0963">Cytoplasm</keyword>
<name>A0A1W2CQS4_9FIRM</name>
<dbReference type="GO" id="GO:0005524">
    <property type="term" value="F:ATP binding"/>
    <property type="evidence" value="ECO:0007669"/>
    <property type="project" value="UniProtKB-UniRule"/>
</dbReference>
<evidence type="ECO:0000256" key="7">
    <source>
        <dbReference type="HAMAP-Rule" id="MF_00109"/>
    </source>
</evidence>
<accession>A0A1W2CQS4</accession>
<dbReference type="Proteomes" id="UP000192790">
    <property type="component" value="Unassembled WGS sequence"/>
</dbReference>
<protein>
    <recommendedName>
        <fullName evidence="7">Shikimate kinase</fullName>
        <shortName evidence="7">SK</shortName>
        <ecNumber evidence="7">2.7.1.71</ecNumber>
    </recommendedName>
</protein>